<evidence type="ECO:0000259" key="1">
    <source>
        <dbReference type="Pfam" id="PF18803"/>
    </source>
</evidence>
<comment type="caution">
    <text evidence="2">The sequence shown here is derived from an EMBL/GenBank/DDBJ whole genome shotgun (WGS) entry which is preliminary data.</text>
</comment>
<dbReference type="EMBL" id="JARKIB010000016">
    <property type="protein sequence ID" value="KAJ7770726.1"/>
    <property type="molecule type" value="Genomic_DNA"/>
</dbReference>
<dbReference type="Proteomes" id="UP001215598">
    <property type="component" value="Unassembled WGS sequence"/>
</dbReference>
<feature type="non-terminal residue" evidence="2">
    <location>
        <position position="104"/>
    </location>
</feature>
<keyword evidence="3" id="KW-1185">Reference proteome</keyword>
<gene>
    <name evidence="2" type="ORF">B0H16DRAFT_1207371</name>
</gene>
<accession>A0AAD7NQ27</accession>
<dbReference type="AlphaFoldDB" id="A0AAD7NQ27"/>
<proteinExistence type="predicted"/>
<feature type="non-terminal residue" evidence="2">
    <location>
        <position position="1"/>
    </location>
</feature>
<name>A0AAD7NQ27_9AGAR</name>
<evidence type="ECO:0000313" key="3">
    <source>
        <dbReference type="Proteomes" id="UP001215598"/>
    </source>
</evidence>
<organism evidence="2 3">
    <name type="scientific">Mycena metata</name>
    <dbReference type="NCBI Taxonomy" id="1033252"/>
    <lineage>
        <taxon>Eukaryota</taxon>
        <taxon>Fungi</taxon>
        <taxon>Dikarya</taxon>
        <taxon>Basidiomycota</taxon>
        <taxon>Agaricomycotina</taxon>
        <taxon>Agaricomycetes</taxon>
        <taxon>Agaricomycetidae</taxon>
        <taxon>Agaricales</taxon>
        <taxon>Marasmiineae</taxon>
        <taxon>Mycenaceae</taxon>
        <taxon>Mycena</taxon>
    </lineage>
</organism>
<sequence>CDTCNQVTGNLFRCRTCFWPRIICRSCTLARHAEQPLHRIEVSRFLHCTTLAMMGLVVFLGHGGAKCPRGVRDADFTILGLDRAHDVNLDFCGCDHARTRGEQL</sequence>
<dbReference type="InterPro" id="IPR041457">
    <property type="entry name" value="CxC2_KDZ-assoc"/>
</dbReference>
<evidence type="ECO:0000313" key="2">
    <source>
        <dbReference type="EMBL" id="KAJ7770726.1"/>
    </source>
</evidence>
<feature type="domain" description="CxC2-like cysteine cluster KDZ transposase-associated" evidence="1">
    <location>
        <begin position="51"/>
        <end position="104"/>
    </location>
</feature>
<reference evidence="2" key="1">
    <citation type="submission" date="2023-03" db="EMBL/GenBank/DDBJ databases">
        <title>Massive genome expansion in bonnet fungi (Mycena s.s.) driven by repeated elements and novel gene families across ecological guilds.</title>
        <authorList>
            <consortium name="Lawrence Berkeley National Laboratory"/>
            <person name="Harder C.B."/>
            <person name="Miyauchi S."/>
            <person name="Viragh M."/>
            <person name="Kuo A."/>
            <person name="Thoen E."/>
            <person name="Andreopoulos B."/>
            <person name="Lu D."/>
            <person name="Skrede I."/>
            <person name="Drula E."/>
            <person name="Henrissat B."/>
            <person name="Morin E."/>
            <person name="Kohler A."/>
            <person name="Barry K."/>
            <person name="LaButti K."/>
            <person name="Morin E."/>
            <person name="Salamov A."/>
            <person name="Lipzen A."/>
            <person name="Mereny Z."/>
            <person name="Hegedus B."/>
            <person name="Baldrian P."/>
            <person name="Stursova M."/>
            <person name="Weitz H."/>
            <person name="Taylor A."/>
            <person name="Grigoriev I.V."/>
            <person name="Nagy L.G."/>
            <person name="Martin F."/>
            <person name="Kauserud H."/>
        </authorList>
    </citation>
    <scope>NUCLEOTIDE SEQUENCE</scope>
    <source>
        <strain evidence="2">CBHHK182m</strain>
    </source>
</reference>
<protein>
    <recommendedName>
        <fullName evidence="1">CxC2-like cysteine cluster KDZ transposase-associated domain-containing protein</fullName>
    </recommendedName>
</protein>
<dbReference type="Pfam" id="PF18803">
    <property type="entry name" value="CxC2"/>
    <property type="match status" value="1"/>
</dbReference>